<dbReference type="Proteomes" id="UP000635565">
    <property type="component" value="Unassembled WGS sequence"/>
</dbReference>
<keyword evidence="10" id="KW-1185">Reference proteome</keyword>
<name>A0ABQ3VD47_9CHLR</name>
<organism evidence="9 10">
    <name type="scientific">Dictyobacter formicarum</name>
    <dbReference type="NCBI Taxonomy" id="2778368"/>
    <lineage>
        <taxon>Bacteria</taxon>
        <taxon>Bacillati</taxon>
        <taxon>Chloroflexota</taxon>
        <taxon>Ktedonobacteria</taxon>
        <taxon>Ktedonobacterales</taxon>
        <taxon>Dictyobacteraceae</taxon>
        <taxon>Dictyobacter</taxon>
    </lineage>
</organism>
<evidence type="ECO:0000256" key="5">
    <source>
        <dbReference type="ARBA" id="ARBA00022679"/>
    </source>
</evidence>
<gene>
    <name evidence="9" type="ORF">KSZ_17340</name>
</gene>
<sequence length="635" mass="71266">MSYSSYGKPTRILDMSATASENKSNVSEEQLSRAMQIEQLAIPAATYAGLQLQDGNLQIAESDTNHKIMSYEKAITEADDSEDALTWLKQAAQEHNQQFIAAAIREGDFAPDLAARLWIQEDIVPLRAERRADQPTTVEDLVRQARLQFDQNDLALVPLTADREVAVSELVTLEDYRSTVTAEDFEMVQQLAQKFEGKRLVFINATPQGGGVALMRHALIRLLKLMGVDAHWHTLLPKKEVFDITKTKIHNVLQNVASPSTELTEEDKKVFLDWSQENAMLLNHVFKQANVIIIDDPQPVGLIPYIKEANPDCKILYRSHIQIVADLATQEGTPQHTTWSFLWKFISQADHFISHPMKMFVPDNVPAEKVLYMPATTDPVDGLNKPLSEQQMETYLKLFNKILIQEGQTPLDSQRPYIVQIARFDPSKGIPDVLDAYRQLRHMLAEQQRPIPQLVIAGNGSIDDPDGVPVYSLIKRILQTEPYINFAHDVKIARLPHRDQMLNTLLRKSAIVLQLSIKEGFEVKVTEALLKGKPVVAYRVGGIPLQIHDNVTGYLVETGNTSLVAQHLFDLLTDDMLYSSMSSAAAALANRDYLTIPNALCWLYLATTLLEGEILPGNYQWVKALAMLSSEEIAA</sequence>
<evidence type="ECO:0000259" key="7">
    <source>
        <dbReference type="Pfam" id="PF00534"/>
    </source>
</evidence>
<evidence type="ECO:0000256" key="2">
    <source>
        <dbReference type="ARBA" id="ARBA00011738"/>
    </source>
</evidence>
<dbReference type="InterPro" id="IPR001296">
    <property type="entry name" value="Glyco_trans_1"/>
</dbReference>
<evidence type="ECO:0008006" key="11">
    <source>
        <dbReference type="Google" id="ProtNLM"/>
    </source>
</evidence>
<dbReference type="PANTHER" id="PTHR47779:SF1">
    <property type="entry name" value="SYNTHASE (CCG-9), PUTATIVE (AFU_ORTHOLOGUE AFUA_3G12100)-RELATED"/>
    <property type="match status" value="1"/>
</dbReference>
<dbReference type="InterPro" id="IPR049438">
    <property type="entry name" value="TreT_GT1"/>
</dbReference>
<comment type="caution">
    <text evidence="9">The sequence shown here is derived from an EMBL/GenBank/DDBJ whole genome shotgun (WGS) entry which is preliminary data.</text>
</comment>
<dbReference type="RefSeq" id="WP_201361387.1">
    <property type="nucleotide sequence ID" value="NZ_BNJJ01000004.1"/>
</dbReference>
<dbReference type="Pfam" id="PF00534">
    <property type="entry name" value="Glycos_transf_1"/>
    <property type="match status" value="1"/>
</dbReference>
<evidence type="ECO:0000259" key="8">
    <source>
        <dbReference type="Pfam" id="PF21269"/>
    </source>
</evidence>
<evidence type="ECO:0000256" key="6">
    <source>
        <dbReference type="ARBA" id="ARBA00023277"/>
    </source>
</evidence>
<dbReference type="InterPro" id="IPR052078">
    <property type="entry name" value="Trehalose_Metab_GTase"/>
</dbReference>
<protein>
    <recommendedName>
        <fullName evidence="11">Glycosyl transferase family 1 domain-containing protein</fullName>
    </recommendedName>
</protein>
<dbReference type="PANTHER" id="PTHR47779">
    <property type="entry name" value="SYNTHASE (CCG-9), PUTATIVE (AFU_ORTHOLOGUE AFUA_3G12100)-RELATED"/>
    <property type="match status" value="1"/>
</dbReference>
<evidence type="ECO:0000256" key="1">
    <source>
        <dbReference type="ARBA" id="ARBA00009481"/>
    </source>
</evidence>
<evidence type="ECO:0000313" key="9">
    <source>
        <dbReference type="EMBL" id="GHO83728.1"/>
    </source>
</evidence>
<comment type="subunit">
    <text evidence="2">Homodimer.</text>
</comment>
<keyword evidence="4" id="KW-0328">Glycosyltransferase</keyword>
<dbReference type="EMBL" id="BNJJ01000004">
    <property type="protein sequence ID" value="GHO83728.1"/>
    <property type="molecule type" value="Genomic_DNA"/>
</dbReference>
<keyword evidence="5" id="KW-0808">Transferase</keyword>
<comment type="similarity">
    <text evidence="1">Belongs to the glycosyltransferase group 1 family. Glycosyltransferase 4 subfamily.</text>
</comment>
<feature type="domain" description="Trehalose synthase N-terminal" evidence="8">
    <location>
        <begin position="203"/>
        <end position="358"/>
    </location>
</feature>
<reference evidence="9 10" key="1">
    <citation type="journal article" date="2021" name="Int. J. Syst. Evol. Microbiol.">
        <title>Reticulibacter mediterranei gen. nov., sp. nov., within the new family Reticulibacteraceae fam. nov., and Ktedonospora formicarum gen. nov., sp. nov., Ktedonobacter robiniae sp. nov., Dictyobacter formicarum sp. nov. and Dictyobacter arantiisoli sp. nov., belonging to the class Ktedonobacteria.</title>
        <authorList>
            <person name="Yabe S."/>
            <person name="Zheng Y."/>
            <person name="Wang C.M."/>
            <person name="Sakai Y."/>
            <person name="Abe K."/>
            <person name="Yokota A."/>
            <person name="Donadio S."/>
            <person name="Cavaletti L."/>
            <person name="Monciardini P."/>
        </authorList>
    </citation>
    <scope>NUCLEOTIDE SEQUENCE [LARGE SCALE GENOMIC DNA]</scope>
    <source>
        <strain evidence="9 10">SOSP1-9</strain>
    </source>
</reference>
<keyword evidence="6" id="KW-0119">Carbohydrate metabolism</keyword>
<evidence type="ECO:0000313" key="10">
    <source>
        <dbReference type="Proteomes" id="UP000635565"/>
    </source>
</evidence>
<proteinExistence type="inferred from homology"/>
<dbReference type="SUPFAM" id="SSF53756">
    <property type="entry name" value="UDP-Glycosyltransferase/glycogen phosphorylase"/>
    <property type="match status" value="1"/>
</dbReference>
<evidence type="ECO:0000256" key="3">
    <source>
        <dbReference type="ARBA" id="ARBA00022526"/>
    </source>
</evidence>
<keyword evidence="3" id="KW-0313">Glucose metabolism</keyword>
<accession>A0ABQ3VD47</accession>
<dbReference type="Gene3D" id="3.40.50.2000">
    <property type="entry name" value="Glycogen Phosphorylase B"/>
    <property type="match status" value="2"/>
</dbReference>
<dbReference type="Pfam" id="PF21269">
    <property type="entry name" value="TreT_GT1"/>
    <property type="match status" value="1"/>
</dbReference>
<evidence type="ECO:0000256" key="4">
    <source>
        <dbReference type="ARBA" id="ARBA00022676"/>
    </source>
</evidence>
<feature type="domain" description="Glycosyl transferase family 1" evidence="7">
    <location>
        <begin position="408"/>
        <end position="585"/>
    </location>
</feature>